<reference evidence="8" key="1">
    <citation type="submission" date="2018-06" db="EMBL/GenBank/DDBJ databases">
        <authorList>
            <person name="Zhirakovskaya E."/>
        </authorList>
    </citation>
    <scope>NUCLEOTIDE SEQUENCE</scope>
</reference>
<evidence type="ECO:0000256" key="2">
    <source>
        <dbReference type="ARBA" id="ARBA00010145"/>
    </source>
</evidence>
<gene>
    <name evidence="8" type="ORF">MNBD_ALPHA08-914</name>
</gene>
<evidence type="ECO:0000256" key="4">
    <source>
        <dbReference type="ARBA" id="ARBA00022475"/>
    </source>
</evidence>
<keyword evidence="3" id="KW-0813">Transport</keyword>
<protein>
    <recommendedName>
        <fullName evidence="9">Auxin efflux carrier family protein</fullName>
    </recommendedName>
</protein>
<dbReference type="AlphaFoldDB" id="A0A3B0RSN8"/>
<dbReference type="InterPro" id="IPR038770">
    <property type="entry name" value="Na+/solute_symporter_sf"/>
</dbReference>
<evidence type="ECO:0008006" key="9">
    <source>
        <dbReference type="Google" id="ProtNLM"/>
    </source>
</evidence>
<keyword evidence="7" id="KW-0472">Membrane</keyword>
<evidence type="ECO:0000256" key="7">
    <source>
        <dbReference type="ARBA" id="ARBA00023136"/>
    </source>
</evidence>
<dbReference type="GO" id="GO:0005886">
    <property type="term" value="C:plasma membrane"/>
    <property type="evidence" value="ECO:0007669"/>
    <property type="project" value="UniProtKB-SubCell"/>
</dbReference>
<dbReference type="InterPro" id="IPR004776">
    <property type="entry name" value="Mem_transp_PIN-like"/>
</dbReference>
<keyword evidence="4" id="KW-1003">Cell membrane</keyword>
<dbReference type="PANTHER" id="PTHR36838">
    <property type="entry name" value="AUXIN EFFLUX CARRIER FAMILY PROTEIN"/>
    <property type="match status" value="1"/>
</dbReference>
<evidence type="ECO:0000256" key="1">
    <source>
        <dbReference type="ARBA" id="ARBA00004651"/>
    </source>
</evidence>
<dbReference type="Gene3D" id="1.20.1530.20">
    <property type="match status" value="1"/>
</dbReference>
<comment type="similarity">
    <text evidence="2">Belongs to the auxin efflux carrier (TC 2.A.69) family.</text>
</comment>
<dbReference type="GO" id="GO:0055085">
    <property type="term" value="P:transmembrane transport"/>
    <property type="evidence" value="ECO:0007669"/>
    <property type="project" value="InterPro"/>
</dbReference>
<proteinExistence type="inferred from homology"/>
<evidence type="ECO:0000256" key="6">
    <source>
        <dbReference type="ARBA" id="ARBA00022989"/>
    </source>
</evidence>
<evidence type="ECO:0000256" key="3">
    <source>
        <dbReference type="ARBA" id="ARBA00022448"/>
    </source>
</evidence>
<organism evidence="8">
    <name type="scientific">hydrothermal vent metagenome</name>
    <dbReference type="NCBI Taxonomy" id="652676"/>
    <lineage>
        <taxon>unclassified sequences</taxon>
        <taxon>metagenomes</taxon>
        <taxon>ecological metagenomes</taxon>
    </lineage>
</organism>
<dbReference type="PANTHER" id="PTHR36838:SF3">
    <property type="entry name" value="TRANSPORTER AUXIN EFFLUX CARRIER EC FAMILY"/>
    <property type="match status" value="1"/>
</dbReference>
<dbReference type="Pfam" id="PF03547">
    <property type="entry name" value="Mem_trans"/>
    <property type="match status" value="1"/>
</dbReference>
<evidence type="ECO:0000256" key="5">
    <source>
        <dbReference type="ARBA" id="ARBA00022692"/>
    </source>
</evidence>
<comment type="subcellular location">
    <subcellularLocation>
        <location evidence="1">Cell membrane</location>
        <topology evidence="1">Multi-pass membrane protein</topology>
    </subcellularLocation>
</comment>
<name>A0A3B0RSN8_9ZZZZ</name>
<accession>A0A3B0RSN8</accession>
<evidence type="ECO:0000313" key="8">
    <source>
        <dbReference type="EMBL" id="VAV91506.1"/>
    </source>
</evidence>
<dbReference type="EMBL" id="UOEC01000091">
    <property type="protein sequence ID" value="VAV91506.1"/>
    <property type="molecule type" value="Genomic_DNA"/>
</dbReference>
<keyword evidence="5" id="KW-0812">Transmembrane</keyword>
<sequence length="310" mass="32153">MNAILITVVPVFLLIGLGYLAARFKLMEGAGVVGLNNFVFLFAIPALLFRTAMKVDIGASAPWRLWAAYFGAVAIIWLLAVLISPKIPSLRPAGGAAAAMGSSFGNLVMMGIPLSFAHYGEAAVVPAALIVAIHAPVHWFIATLRAEWVGRGRGSLAATLKELVLSLAKNPIVMALVAGALWGATGLGLHPIADRTITMLGEAGVPAALFALGLSLAAFGLKGHMRGVSIILVLKMAVFPLVAAIMAFKVFDLPPLTASIIVLFACLPPGANAYLFATRYKASVAPVSGAIGVGTFVALFSVTAVLWLLG</sequence>
<keyword evidence="6" id="KW-1133">Transmembrane helix</keyword>